<keyword evidence="2" id="KW-0969">Cilium</keyword>
<evidence type="ECO:0000259" key="1">
    <source>
        <dbReference type="Pfam" id="PF10135"/>
    </source>
</evidence>
<organism evidence="2 3">
    <name type="scientific">Rhodovulum bhavnagarense</name>
    <dbReference type="NCBI Taxonomy" id="992286"/>
    <lineage>
        <taxon>Bacteria</taxon>
        <taxon>Pseudomonadati</taxon>
        <taxon>Pseudomonadota</taxon>
        <taxon>Alphaproteobacteria</taxon>
        <taxon>Rhodobacterales</taxon>
        <taxon>Paracoccaceae</taxon>
        <taxon>Rhodovulum</taxon>
    </lineage>
</organism>
<accession>A0A4R2RFD1</accession>
<dbReference type="RefSeq" id="WP_243697899.1">
    <property type="nucleotide sequence ID" value="NZ_SLXU01000005.1"/>
</dbReference>
<feature type="domain" description="Flagellar protein FlgJ N-terminal" evidence="1">
    <location>
        <begin position="52"/>
        <end position="96"/>
    </location>
</feature>
<keyword evidence="2" id="KW-0282">Flagellum</keyword>
<evidence type="ECO:0000313" key="3">
    <source>
        <dbReference type="Proteomes" id="UP000295050"/>
    </source>
</evidence>
<sequence>MSSGHAMDLAGIRAFGPSGNAAQDHARESERLRKAADGFEEMFLQQILKAGRAGSLGEDLMGGAAVENTRAMLDSALARGMAGSARLGIADAVFRQFAPAAGLGEDKP</sequence>
<dbReference type="Pfam" id="PF10135">
    <property type="entry name" value="Rod-binding"/>
    <property type="match status" value="1"/>
</dbReference>
<reference evidence="2 3" key="1">
    <citation type="submission" date="2019-03" db="EMBL/GenBank/DDBJ databases">
        <title>Genomic Encyclopedia of Type Strains, Phase IV (KMG-IV): sequencing the most valuable type-strain genomes for metagenomic binning, comparative biology and taxonomic classification.</title>
        <authorList>
            <person name="Goeker M."/>
        </authorList>
    </citation>
    <scope>NUCLEOTIDE SEQUENCE [LARGE SCALE GENOMIC DNA]</scope>
    <source>
        <strain evidence="2 3">DSM 24766</strain>
    </source>
</reference>
<name>A0A4R2RFD1_9RHOB</name>
<comment type="caution">
    <text evidence="2">The sequence shown here is derived from an EMBL/GenBank/DDBJ whole genome shotgun (WGS) entry which is preliminary data.</text>
</comment>
<proteinExistence type="predicted"/>
<dbReference type="Proteomes" id="UP000295050">
    <property type="component" value="Unassembled WGS sequence"/>
</dbReference>
<dbReference type="EMBL" id="SLXU01000005">
    <property type="protein sequence ID" value="TCP61344.1"/>
    <property type="molecule type" value="Genomic_DNA"/>
</dbReference>
<evidence type="ECO:0000313" key="2">
    <source>
        <dbReference type="EMBL" id="TCP61344.1"/>
    </source>
</evidence>
<protein>
    <submittedName>
        <fullName evidence="2">Flagellar protein FlgJ</fullName>
    </submittedName>
</protein>
<dbReference type="AlphaFoldDB" id="A0A4R2RFD1"/>
<keyword evidence="3" id="KW-1185">Reference proteome</keyword>
<keyword evidence="2" id="KW-0966">Cell projection</keyword>
<gene>
    <name evidence="2" type="ORF">EV663_10562</name>
</gene>
<dbReference type="InterPro" id="IPR019301">
    <property type="entry name" value="Flagellar_prot_FlgJ_N"/>
</dbReference>